<dbReference type="Proteomes" id="UP001596103">
    <property type="component" value="Unassembled WGS sequence"/>
</dbReference>
<feature type="transmembrane region" description="Helical" evidence="1">
    <location>
        <begin position="68"/>
        <end position="89"/>
    </location>
</feature>
<evidence type="ECO:0000313" key="3">
    <source>
        <dbReference type="Proteomes" id="UP001596103"/>
    </source>
</evidence>
<proteinExistence type="predicted"/>
<evidence type="ECO:0000256" key="1">
    <source>
        <dbReference type="SAM" id="Phobius"/>
    </source>
</evidence>
<evidence type="ECO:0000313" key="2">
    <source>
        <dbReference type="EMBL" id="MFC5430775.1"/>
    </source>
</evidence>
<name>A0ABW0JCY4_9BURK</name>
<organism evidence="2 3">
    <name type="scientific">Paraburkholderia denitrificans</name>
    <dbReference type="NCBI Taxonomy" id="694025"/>
    <lineage>
        <taxon>Bacteria</taxon>
        <taxon>Pseudomonadati</taxon>
        <taxon>Pseudomonadota</taxon>
        <taxon>Betaproteobacteria</taxon>
        <taxon>Burkholderiales</taxon>
        <taxon>Burkholderiaceae</taxon>
        <taxon>Paraburkholderia</taxon>
    </lineage>
</organism>
<dbReference type="RefSeq" id="WP_377713502.1">
    <property type="nucleotide sequence ID" value="NZ_JBHSMP010000023.1"/>
</dbReference>
<evidence type="ECO:0008006" key="4">
    <source>
        <dbReference type="Google" id="ProtNLM"/>
    </source>
</evidence>
<keyword evidence="1" id="KW-0472">Membrane</keyword>
<keyword evidence="1" id="KW-0812">Transmembrane</keyword>
<dbReference type="EMBL" id="JBHSMP010000023">
    <property type="protein sequence ID" value="MFC5430775.1"/>
    <property type="molecule type" value="Genomic_DNA"/>
</dbReference>
<protein>
    <recommendedName>
        <fullName evidence="4">DUF4407 domain-containing protein</fullName>
    </recommendedName>
</protein>
<keyword evidence="3" id="KW-1185">Reference proteome</keyword>
<feature type="transmembrane region" description="Helical" evidence="1">
    <location>
        <begin position="6"/>
        <end position="24"/>
    </location>
</feature>
<accession>A0ABW0JCY4</accession>
<feature type="transmembrane region" description="Helical" evidence="1">
    <location>
        <begin position="36"/>
        <end position="56"/>
    </location>
</feature>
<keyword evidence="1" id="KW-1133">Transmembrane helix</keyword>
<feature type="transmembrane region" description="Helical" evidence="1">
    <location>
        <begin position="201"/>
        <end position="222"/>
    </location>
</feature>
<reference evidence="3" key="1">
    <citation type="journal article" date="2019" name="Int. J. Syst. Evol. Microbiol.">
        <title>The Global Catalogue of Microorganisms (GCM) 10K type strain sequencing project: providing services to taxonomists for standard genome sequencing and annotation.</title>
        <authorList>
            <consortium name="The Broad Institute Genomics Platform"/>
            <consortium name="The Broad Institute Genome Sequencing Center for Infectious Disease"/>
            <person name="Wu L."/>
            <person name="Ma J."/>
        </authorList>
    </citation>
    <scope>NUCLEOTIDE SEQUENCE [LARGE SCALE GENOMIC DNA]</scope>
    <source>
        <strain evidence="3">CCUG 56042</strain>
    </source>
</reference>
<gene>
    <name evidence="2" type="ORF">ACFPTO_18515</name>
</gene>
<comment type="caution">
    <text evidence="2">The sequence shown here is derived from an EMBL/GenBank/DDBJ whole genome shotgun (WGS) entry which is preliminary data.</text>
</comment>
<sequence>MIQRPAMALAVVATSTTLCMSVLAGWQRGGTLPERAVWIAISIVLVVSAHLLPALVRHASVIVQATGAVLWGACMTAACTGHLLFFLFAQQHAAEVRASGLVDGPGVSVRALAPVMEERANVAHELAQARAQRCSRNCGSLEVRRVTLAAKLDALEAKAGDIRQQNAGHDRITTRHDALIADPVTTRLAALSGTTPARVDLLLSLGFAIVLEGVACLLWVLALRPSLTVPAPVANPDAQTGQDDVTWLAQAIADGELRPTVVGIRNYLGCSQARAIALRRQVVTPGSAS</sequence>